<dbReference type="Proteomes" id="UP000676917">
    <property type="component" value="Unassembled WGS sequence"/>
</dbReference>
<evidence type="ECO:0000256" key="1">
    <source>
        <dbReference type="SAM" id="Coils"/>
    </source>
</evidence>
<name>A0A919XAD7_9BACI</name>
<feature type="domain" description="UVR" evidence="2">
    <location>
        <begin position="137"/>
        <end position="172"/>
    </location>
</feature>
<accession>A0A919XAD7</accession>
<evidence type="ECO:0000259" key="2">
    <source>
        <dbReference type="PROSITE" id="PS50151"/>
    </source>
</evidence>
<dbReference type="InterPro" id="IPR036876">
    <property type="entry name" value="UVR_dom_sf"/>
</dbReference>
<dbReference type="AlphaFoldDB" id="A0A919XAD7"/>
<protein>
    <submittedName>
        <fullName evidence="3">Protein-arginine kinase activator protein</fullName>
    </submittedName>
</protein>
<keyword evidence="4" id="KW-1185">Reference proteome</keyword>
<keyword evidence="1" id="KW-0175">Coiled coil</keyword>
<feature type="coiled-coil region" evidence="1">
    <location>
        <begin position="133"/>
        <end position="179"/>
    </location>
</feature>
<comment type="caution">
    <text evidence="3">The sequence shown here is derived from an EMBL/GenBank/DDBJ whole genome shotgun (WGS) entry which is preliminary data.</text>
</comment>
<dbReference type="GO" id="GO:1990170">
    <property type="term" value="P:stress response to cadmium ion"/>
    <property type="evidence" value="ECO:0007669"/>
    <property type="project" value="TreeGrafter"/>
</dbReference>
<proteinExistence type="predicted"/>
<keyword evidence="3" id="KW-0418">Kinase</keyword>
<dbReference type="InterPro" id="IPR025542">
    <property type="entry name" value="YacH"/>
</dbReference>
<dbReference type="GO" id="GO:0050897">
    <property type="term" value="F:cobalt ion binding"/>
    <property type="evidence" value="ECO:0007669"/>
    <property type="project" value="TreeGrafter"/>
</dbReference>
<dbReference type="PANTHER" id="PTHR38430">
    <property type="entry name" value="PROTEIN-ARGININE KINASE ACTIVATOR PROTEIN"/>
    <property type="match status" value="1"/>
</dbReference>
<dbReference type="PROSITE" id="PS50151">
    <property type="entry name" value="UVR"/>
    <property type="match status" value="1"/>
</dbReference>
<keyword evidence="3" id="KW-0808">Transferase</keyword>
<dbReference type="GO" id="GO:0005507">
    <property type="term" value="F:copper ion binding"/>
    <property type="evidence" value="ECO:0007669"/>
    <property type="project" value="TreeGrafter"/>
</dbReference>
<gene>
    <name evidence="3" type="primary">mcsA</name>
    <name evidence="3" type="ORF">J43TS3_34150</name>
</gene>
<dbReference type="GO" id="GO:0016301">
    <property type="term" value="F:kinase activity"/>
    <property type="evidence" value="ECO:0007669"/>
    <property type="project" value="UniProtKB-KW"/>
</dbReference>
<dbReference type="GO" id="GO:1990169">
    <property type="term" value="P:stress response to copper ion"/>
    <property type="evidence" value="ECO:0007669"/>
    <property type="project" value="TreeGrafter"/>
</dbReference>
<dbReference type="PIRSF" id="PIRSF015034">
    <property type="entry name" value="YacH"/>
    <property type="match status" value="1"/>
</dbReference>
<dbReference type="Gene3D" id="4.10.860.10">
    <property type="entry name" value="UVR domain"/>
    <property type="match status" value="1"/>
</dbReference>
<dbReference type="GO" id="GO:0008270">
    <property type="term" value="F:zinc ion binding"/>
    <property type="evidence" value="ECO:0007669"/>
    <property type="project" value="TreeGrafter"/>
</dbReference>
<dbReference type="Pfam" id="PF02151">
    <property type="entry name" value="UVR"/>
    <property type="match status" value="1"/>
</dbReference>
<dbReference type="EMBL" id="BORP01000009">
    <property type="protein sequence ID" value="GIO28804.1"/>
    <property type="molecule type" value="Genomic_DNA"/>
</dbReference>
<dbReference type="GO" id="GO:0046870">
    <property type="term" value="F:cadmium ion binding"/>
    <property type="evidence" value="ECO:0007669"/>
    <property type="project" value="TreeGrafter"/>
</dbReference>
<organism evidence="3 4">
    <name type="scientific">Ornithinibacillus bavariensis</name>
    <dbReference type="NCBI Taxonomy" id="545502"/>
    <lineage>
        <taxon>Bacteria</taxon>
        <taxon>Bacillati</taxon>
        <taxon>Bacillota</taxon>
        <taxon>Bacilli</taxon>
        <taxon>Bacillales</taxon>
        <taxon>Bacillaceae</taxon>
        <taxon>Ornithinibacillus</taxon>
    </lineage>
</organism>
<dbReference type="InterPro" id="IPR001943">
    <property type="entry name" value="UVR_dom"/>
</dbReference>
<evidence type="ECO:0000313" key="4">
    <source>
        <dbReference type="Proteomes" id="UP000676917"/>
    </source>
</evidence>
<evidence type="ECO:0000313" key="3">
    <source>
        <dbReference type="EMBL" id="GIO28804.1"/>
    </source>
</evidence>
<dbReference type="PANTHER" id="PTHR38430:SF1">
    <property type="entry name" value="PROTEIN-ARGININE KINASE ACTIVATOR PROTEIN"/>
    <property type="match status" value="1"/>
</dbReference>
<dbReference type="RefSeq" id="WP_212922256.1">
    <property type="nucleotide sequence ID" value="NZ_BORP01000009.1"/>
</dbReference>
<dbReference type="SUPFAM" id="SSF46600">
    <property type="entry name" value="C-terminal UvrC-binding domain of UvrB"/>
    <property type="match status" value="1"/>
</dbReference>
<reference evidence="3" key="1">
    <citation type="submission" date="2021-03" db="EMBL/GenBank/DDBJ databases">
        <title>Antimicrobial resistance genes in bacteria isolated from Japanese honey, and their potential for conferring macrolide and lincosamide resistance in the American foulbrood pathogen Paenibacillus larvae.</title>
        <authorList>
            <person name="Okamoto M."/>
            <person name="Kumagai M."/>
            <person name="Kanamori H."/>
            <person name="Takamatsu D."/>
        </authorList>
    </citation>
    <scope>NUCLEOTIDE SEQUENCE</scope>
    <source>
        <strain evidence="3">J43TS3</strain>
    </source>
</reference>
<sequence length="182" mass="20791">MECQECHQRPATLHYTQVINGHKTEVQICEVCAKEKGYMTYPEEGYSLHNLLTGLFNFESNPMGASHGTTFNKENDLQCPKCGLTFTEFKQIGKFGCGECYHTFASNLNPIFRRVHSGNTEHRGKIPKRIGGNLHLKKQLSSLKDELQNLIMNEEFEQAAVVRDKIKEIEQQIDQKEKGDAR</sequence>